<accession>A0A2M7PTM0</accession>
<reference evidence="4 5" key="1">
    <citation type="submission" date="2017-09" db="EMBL/GenBank/DDBJ databases">
        <title>Depth-based differentiation of microbial function through sediment-hosted aquifers and enrichment of novel symbionts in the deep terrestrial subsurface.</title>
        <authorList>
            <person name="Probst A.J."/>
            <person name="Ladd B."/>
            <person name="Jarett J.K."/>
            <person name="Geller-Mcgrath D.E."/>
            <person name="Sieber C.M."/>
            <person name="Emerson J.B."/>
            <person name="Anantharaman K."/>
            <person name="Thomas B.C."/>
            <person name="Malmstrom R."/>
            <person name="Stieglmeier M."/>
            <person name="Klingl A."/>
            <person name="Woyke T."/>
            <person name="Ryan C.M."/>
            <person name="Banfield J.F."/>
        </authorList>
    </citation>
    <scope>NUCLEOTIDE SEQUENCE [LARGE SCALE GENOMIC DNA]</scope>
    <source>
        <strain evidence="2">CG_4_10_14_3_um_filter_34_13</strain>
        <strain evidence="3">CG_4_9_14_3_um_filter_33_16</strain>
    </source>
</reference>
<accession>A0A2M7K544</accession>
<evidence type="ECO:0000313" key="3">
    <source>
        <dbReference type="EMBL" id="PJB56271.1"/>
    </source>
</evidence>
<organism evidence="1 6">
    <name type="scientific">Candidatus Infernicultor aquiphilus</name>
    <dbReference type="NCBI Taxonomy" id="1805029"/>
    <lineage>
        <taxon>Bacteria</taxon>
        <taxon>Pseudomonadati</taxon>
        <taxon>Atribacterota</taxon>
        <taxon>Candidatus Phoenicimicrobiia</taxon>
        <taxon>Candidatus Pheonicimicrobiales</taxon>
        <taxon>Candidatus Phoenicimicrobiaceae</taxon>
        <taxon>Candidatus Infernicultor</taxon>
    </lineage>
</organism>
<name>A0A2M7K544_9BACT</name>
<sequence length="194" mass="22955">MVIVGKIIFPKPAKLIISTITSDIGLFNLYKEILIKRFGKVDIESKVQPFIFTNYYEKEFGKNLIQKLFSFFTPIKQNRLPEIKRITNNLENNCMNENTKQNMTFPKRKINLDPGYVTLNKFILASTKNGPTRIYLSHGIYAEITLRFINKSFVPCEYTYPNYKTDEYINFLNQVRQKYKLQLREYLNKPNILN</sequence>
<dbReference type="EMBL" id="PFTV01000136">
    <property type="protein sequence ID" value="PJB56271.1"/>
    <property type="molecule type" value="Genomic_DNA"/>
</dbReference>
<dbReference type="Pfam" id="PF14385">
    <property type="entry name" value="DUF4416"/>
    <property type="match status" value="1"/>
</dbReference>
<dbReference type="AlphaFoldDB" id="A0A2M7K544"/>
<gene>
    <name evidence="3" type="ORF">CO097_05685</name>
    <name evidence="2" type="ORF">COZ07_01810</name>
    <name evidence="1" type="ORF">COZ58_08290</name>
</gene>
<evidence type="ECO:0000313" key="4">
    <source>
        <dbReference type="Proteomes" id="UP000228560"/>
    </source>
</evidence>
<evidence type="ECO:0000313" key="5">
    <source>
        <dbReference type="Proteomes" id="UP000230646"/>
    </source>
</evidence>
<dbReference type="Proteomes" id="UP000230646">
    <property type="component" value="Unassembled WGS sequence"/>
</dbReference>
<dbReference type="EMBL" id="PFKO01000067">
    <property type="protein sequence ID" value="PIY33546.1"/>
    <property type="molecule type" value="Genomic_DNA"/>
</dbReference>
<comment type="caution">
    <text evidence="1">The sequence shown here is derived from an EMBL/GenBank/DDBJ whole genome shotgun (WGS) entry which is preliminary data.</text>
</comment>
<reference evidence="1" key="2">
    <citation type="submission" date="2017-09" db="EMBL/GenBank/DDBJ databases">
        <title>Depth-based differentiation of microbial function through sediment-hosted aquifers and enrichment of novel symbionts in the deep terrestrial subsurface.</title>
        <authorList>
            <person name="Probst A.J."/>
            <person name="Ladd B."/>
            <person name="Jarett J.K."/>
            <person name="Geller-Mcgrath D.E."/>
            <person name="Sieber C.M.K."/>
            <person name="Emerson J.B."/>
            <person name="Anantharaman K."/>
            <person name="Thomas B.C."/>
            <person name="Malmstrom R."/>
            <person name="Stieglmeier M."/>
            <person name="Klingl A."/>
            <person name="Woyke T."/>
            <person name="Ryan C.M."/>
            <person name="Banfield J.F."/>
        </authorList>
    </citation>
    <scope>NUCLEOTIDE SEQUENCE</scope>
    <source>
        <strain evidence="1">CG_4_8_14_3_um_filter_34_18</strain>
    </source>
</reference>
<dbReference type="InterPro" id="IPR025529">
    <property type="entry name" value="DUF4416"/>
</dbReference>
<protein>
    <submittedName>
        <fullName evidence="1">DUF4416 domain-containing protein</fullName>
    </submittedName>
</protein>
<evidence type="ECO:0000313" key="2">
    <source>
        <dbReference type="EMBL" id="PIY33546.1"/>
    </source>
</evidence>
<dbReference type="EMBL" id="PFIP01000172">
    <property type="protein sequence ID" value="PIX33257.1"/>
    <property type="molecule type" value="Genomic_DNA"/>
</dbReference>
<evidence type="ECO:0000313" key="1">
    <source>
        <dbReference type="EMBL" id="PIX33257.1"/>
    </source>
</evidence>
<evidence type="ECO:0000313" key="6">
    <source>
        <dbReference type="Proteomes" id="UP000231493"/>
    </source>
</evidence>
<accession>A0A2M8CB58</accession>
<proteinExistence type="predicted"/>
<dbReference type="Proteomes" id="UP000231493">
    <property type="component" value="Unassembled WGS sequence"/>
</dbReference>
<dbReference type="Proteomes" id="UP000228560">
    <property type="component" value="Unassembled WGS sequence"/>
</dbReference>